<dbReference type="AlphaFoldDB" id="S7W6H0"/>
<reference evidence="2" key="1">
    <citation type="journal article" date="2013" name="PLoS Genet.">
        <title>The genome of Spraguea lophii and the basis of host-microsporidian interactions.</title>
        <authorList>
            <person name="Campbell S.E."/>
            <person name="Williams T.A."/>
            <person name="Yousuf A."/>
            <person name="Soanes D.M."/>
            <person name="Paszkiewicz K.H."/>
            <person name="Williams B.A.P."/>
        </authorList>
    </citation>
    <scope>NUCLEOTIDE SEQUENCE [LARGE SCALE GENOMIC DNA]</scope>
    <source>
        <strain evidence="2">42_110</strain>
    </source>
</reference>
<dbReference type="InParanoid" id="S7W6H0"/>
<feature type="non-terminal residue" evidence="1">
    <location>
        <position position="1"/>
    </location>
</feature>
<dbReference type="VEuPathDB" id="MicrosporidiaDB:SLOPH_1184"/>
<protein>
    <submittedName>
        <fullName evidence="1">Uncharacterized protein</fullName>
    </submittedName>
</protein>
<gene>
    <name evidence="1" type="ORF">SLOPH_1184</name>
</gene>
<evidence type="ECO:0000313" key="1">
    <source>
        <dbReference type="EMBL" id="EPR78381.1"/>
    </source>
</evidence>
<accession>S7W6H0</accession>
<dbReference type="HOGENOM" id="CLU_1431286_0_0_1"/>
<evidence type="ECO:0000313" key="2">
    <source>
        <dbReference type="Proteomes" id="UP000014978"/>
    </source>
</evidence>
<dbReference type="Proteomes" id="UP000014978">
    <property type="component" value="Unassembled WGS sequence"/>
</dbReference>
<sequence length="190" mass="22514">DMKEYIKGVCKNGNGVYFNIRSLPLYTKIDHIPDILIDYNKSDNDNNNDNTKEIEKIEYAEDISNSLAKENNNNDNDITTNTNNIKNTNEIYNSKIFMLKTLELLIYYGKYTLYPEYFKTIINRSLIKMNILKSFIGKDIMYSVSENIKEIKIEYDFINGIREEYKINGNKKMFIKRLKEFISEIENYNI</sequence>
<proteinExistence type="predicted"/>
<dbReference type="EMBL" id="ATCN01000829">
    <property type="protein sequence ID" value="EPR78381.1"/>
    <property type="molecule type" value="Genomic_DNA"/>
</dbReference>
<keyword evidence="2" id="KW-1185">Reference proteome</keyword>
<comment type="caution">
    <text evidence="1">The sequence shown here is derived from an EMBL/GenBank/DDBJ whole genome shotgun (WGS) entry which is preliminary data.</text>
</comment>
<organism evidence="1 2">
    <name type="scientific">Spraguea lophii (strain 42_110)</name>
    <name type="common">Microsporidian parasite</name>
    <dbReference type="NCBI Taxonomy" id="1358809"/>
    <lineage>
        <taxon>Eukaryota</taxon>
        <taxon>Fungi</taxon>
        <taxon>Fungi incertae sedis</taxon>
        <taxon>Microsporidia</taxon>
        <taxon>Spragueidae</taxon>
        <taxon>Spraguea</taxon>
    </lineage>
</organism>
<name>S7W6H0_SPRLO</name>